<accession>A0A1L9PXW3</accession>
<gene>
    <name evidence="2" type="ORF">ASPVEDRAFT_87611</name>
</gene>
<name>A0A1L9PXW3_ASPVE</name>
<sequence length="300" mass="31954">MKTVLTLALAACAVATDHGSSYGGSGPYKSYYFEVESLPNHTFYQPLQSSLEDFGSDLKLPVIIWGNGGCEPCTPLPFNSHGLKFRNFLGEVTSWGALAIATGAAFTDPEAYTEGSDPSSVATDQDPGALTNAIDWVFANAGKGAWQHIDYTRIGVWGQSCGGLEAYSAGAHDDRVSHLGIFNSGQLAANESKSVAGSITKPVFYILGGPGDVAYPNGERDYGFLPNTTAAWKGSHTLGHSEAFDVEFAGIPGVTGKKILQWILRGDASAKQWFVGDAPHEAGYVNVTYQNLDRIHVQPL</sequence>
<dbReference type="AlphaFoldDB" id="A0A1L9PXW3"/>
<evidence type="ECO:0000313" key="3">
    <source>
        <dbReference type="Proteomes" id="UP000184073"/>
    </source>
</evidence>
<dbReference type="VEuPathDB" id="FungiDB:ASPVEDRAFT_87611"/>
<dbReference type="Gene3D" id="3.40.50.1820">
    <property type="entry name" value="alpha/beta hydrolase"/>
    <property type="match status" value="1"/>
</dbReference>
<dbReference type="EMBL" id="KV878134">
    <property type="protein sequence ID" value="OJJ06303.1"/>
    <property type="molecule type" value="Genomic_DNA"/>
</dbReference>
<protein>
    <submittedName>
        <fullName evidence="2">Uncharacterized protein</fullName>
    </submittedName>
</protein>
<reference evidence="3" key="1">
    <citation type="journal article" date="2017" name="Genome Biol.">
        <title>Comparative genomics reveals high biological diversity and specific adaptations in the industrially and medically important fungal genus Aspergillus.</title>
        <authorList>
            <person name="de Vries R.P."/>
            <person name="Riley R."/>
            <person name="Wiebenga A."/>
            <person name="Aguilar-Osorio G."/>
            <person name="Amillis S."/>
            <person name="Uchima C.A."/>
            <person name="Anderluh G."/>
            <person name="Asadollahi M."/>
            <person name="Askin M."/>
            <person name="Barry K."/>
            <person name="Battaglia E."/>
            <person name="Bayram O."/>
            <person name="Benocci T."/>
            <person name="Braus-Stromeyer S.A."/>
            <person name="Caldana C."/>
            <person name="Canovas D."/>
            <person name="Cerqueira G.C."/>
            <person name="Chen F."/>
            <person name="Chen W."/>
            <person name="Choi C."/>
            <person name="Clum A."/>
            <person name="Dos Santos R.A."/>
            <person name="Damasio A.R."/>
            <person name="Diallinas G."/>
            <person name="Emri T."/>
            <person name="Fekete E."/>
            <person name="Flipphi M."/>
            <person name="Freyberg S."/>
            <person name="Gallo A."/>
            <person name="Gournas C."/>
            <person name="Habgood R."/>
            <person name="Hainaut M."/>
            <person name="Harispe M.L."/>
            <person name="Henrissat B."/>
            <person name="Hilden K.S."/>
            <person name="Hope R."/>
            <person name="Hossain A."/>
            <person name="Karabika E."/>
            <person name="Karaffa L."/>
            <person name="Karanyi Z."/>
            <person name="Krasevec N."/>
            <person name="Kuo A."/>
            <person name="Kusch H."/>
            <person name="LaButti K."/>
            <person name="Lagendijk E.L."/>
            <person name="Lapidus A."/>
            <person name="Levasseur A."/>
            <person name="Lindquist E."/>
            <person name="Lipzen A."/>
            <person name="Logrieco A.F."/>
            <person name="MacCabe A."/>
            <person name="Maekelae M.R."/>
            <person name="Malavazi I."/>
            <person name="Melin P."/>
            <person name="Meyer V."/>
            <person name="Mielnichuk N."/>
            <person name="Miskei M."/>
            <person name="Molnar A.P."/>
            <person name="Mule G."/>
            <person name="Ngan C.Y."/>
            <person name="Orejas M."/>
            <person name="Orosz E."/>
            <person name="Ouedraogo J.P."/>
            <person name="Overkamp K.M."/>
            <person name="Park H.-S."/>
            <person name="Perrone G."/>
            <person name="Piumi F."/>
            <person name="Punt P.J."/>
            <person name="Ram A.F."/>
            <person name="Ramon A."/>
            <person name="Rauscher S."/>
            <person name="Record E."/>
            <person name="Riano-Pachon D.M."/>
            <person name="Robert V."/>
            <person name="Roehrig J."/>
            <person name="Ruller R."/>
            <person name="Salamov A."/>
            <person name="Salih N.S."/>
            <person name="Samson R.A."/>
            <person name="Sandor E."/>
            <person name="Sanguinetti M."/>
            <person name="Schuetze T."/>
            <person name="Sepcic K."/>
            <person name="Shelest E."/>
            <person name="Sherlock G."/>
            <person name="Sophianopoulou V."/>
            <person name="Squina F.M."/>
            <person name="Sun H."/>
            <person name="Susca A."/>
            <person name="Todd R.B."/>
            <person name="Tsang A."/>
            <person name="Unkles S.E."/>
            <person name="van de Wiele N."/>
            <person name="van Rossen-Uffink D."/>
            <person name="Oliveira J.V."/>
            <person name="Vesth T.C."/>
            <person name="Visser J."/>
            <person name="Yu J.-H."/>
            <person name="Zhou M."/>
            <person name="Andersen M.R."/>
            <person name="Archer D.B."/>
            <person name="Baker S.E."/>
            <person name="Benoit I."/>
            <person name="Brakhage A.A."/>
            <person name="Braus G.H."/>
            <person name="Fischer R."/>
            <person name="Frisvad J.C."/>
            <person name="Goldman G.H."/>
            <person name="Houbraken J."/>
            <person name="Oakley B."/>
            <person name="Pocsi I."/>
            <person name="Scazzocchio C."/>
            <person name="Seiboth B."/>
            <person name="vanKuyk P.A."/>
            <person name="Wortman J."/>
            <person name="Dyer P.S."/>
            <person name="Grigoriev I.V."/>
        </authorList>
    </citation>
    <scope>NUCLEOTIDE SEQUENCE [LARGE SCALE GENOMIC DNA]</scope>
    <source>
        <strain evidence="3">CBS 583.65</strain>
    </source>
</reference>
<feature type="chain" id="PRO_5012340743" evidence="1">
    <location>
        <begin position="16"/>
        <end position="300"/>
    </location>
</feature>
<proteinExistence type="predicted"/>
<dbReference type="STRING" id="1036611.A0A1L9PXW3"/>
<keyword evidence="1" id="KW-0732">Signal</keyword>
<evidence type="ECO:0000313" key="2">
    <source>
        <dbReference type="EMBL" id="OJJ06303.1"/>
    </source>
</evidence>
<dbReference type="SUPFAM" id="SSF53474">
    <property type="entry name" value="alpha/beta-Hydrolases"/>
    <property type="match status" value="1"/>
</dbReference>
<dbReference type="GeneID" id="63733616"/>
<dbReference type="InterPro" id="IPR029058">
    <property type="entry name" value="AB_hydrolase_fold"/>
</dbReference>
<keyword evidence="3" id="KW-1185">Reference proteome</keyword>
<organism evidence="2 3">
    <name type="scientific">Aspergillus versicolor CBS 583.65</name>
    <dbReference type="NCBI Taxonomy" id="1036611"/>
    <lineage>
        <taxon>Eukaryota</taxon>
        <taxon>Fungi</taxon>
        <taxon>Dikarya</taxon>
        <taxon>Ascomycota</taxon>
        <taxon>Pezizomycotina</taxon>
        <taxon>Eurotiomycetes</taxon>
        <taxon>Eurotiomycetidae</taxon>
        <taxon>Eurotiales</taxon>
        <taxon>Aspergillaceae</taxon>
        <taxon>Aspergillus</taxon>
        <taxon>Aspergillus subgen. Nidulantes</taxon>
    </lineage>
</organism>
<dbReference type="Proteomes" id="UP000184073">
    <property type="component" value="Unassembled WGS sequence"/>
</dbReference>
<evidence type="ECO:0000256" key="1">
    <source>
        <dbReference type="SAM" id="SignalP"/>
    </source>
</evidence>
<dbReference type="RefSeq" id="XP_040672065.1">
    <property type="nucleotide sequence ID" value="XM_040818105.1"/>
</dbReference>
<feature type="signal peptide" evidence="1">
    <location>
        <begin position="1"/>
        <end position="15"/>
    </location>
</feature>
<dbReference type="OrthoDB" id="2141514at2759"/>